<gene>
    <name evidence="1" type="ORF">KI659_16250</name>
</gene>
<comment type="caution">
    <text evidence="1">The sequence shown here is derived from an EMBL/GenBank/DDBJ whole genome shotgun (WGS) entry which is preliminary data.</text>
</comment>
<evidence type="ECO:0000313" key="1">
    <source>
        <dbReference type="EMBL" id="MBS9525570.1"/>
    </source>
</evidence>
<accession>A0AAP2CN23</accession>
<protein>
    <recommendedName>
        <fullName evidence="3">DUF3575 domain-containing protein</fullName>
    </recommendedName>
</protein>
<sequence length="189" mass="20949">MKLKFLFILVGISFSLHTKSYSQTLLSPVAKIEVGVHGLGIGYELPLNNAWVSEFNLHAGGGFNLNTSNEVSFHYREFPSIHLATGIRRYYNLNRARNFSANNAGNFFGAQLKYVSSGLIQRSGDFDIAPSHPAINDVVIAEIHWGIQRNLSERLFYTVKIGVGYLNDFHAGSGTILPTGGAKLAYRIW</sequence>
<proteinExistence type="predicted"/>
<evidence type="ECO:0000313" key="2">
    <source>
        <dbReference type="Proteomes" id="UP001319104"/>
    </source>
</evidence>
<dbReference type="EMBL" id="JAHCMY010000014">
    <property type="protein sequence ID" value="MBS9525570.1"/>
    <property type="molecule type" value="Genomic_DNA"/>
</dbReference>
<reference evidence="1 2" key="1">
    <citation type="submission" date="2021-05" db="EMBL/GenBank/DDBJ databases">
        <authorList>
            <person name="Zhang Z.D."/>
            <person name="Osman G."/>
        </authorList>
    </citation>
    <scope>NUCLEOTIDE SEQUENCE [LARGE SCALE GENOMIC DNA]</scope>
    <source>
        <strain evidence="1 2">KCTC 32217</strain>
    </source>
</reference>
<name>A0AAP2CN23_9BACT</name>
<evidence type="ECO:0008006" key="3">
    <source>
        <dbReference type="Google" id="ProtNLM"/>
    </source>
</evidence>
<dbReference type="RefSeq" id="WP_213946430.1">
    <property type="nucleotide sequence ID" value="NZ_JAHCMY010000014.1"/>
</dbReference>
<dbReference type="AlphaFoldDB" id="A0AAP2CN23"/>
<organism evidence="1 2">
    <name type="scientific">Litoribacter ruber</name>
    <dbReference type="NCBI Taxonomy" id="702568"/>
    <lineage>
        <taxon>Bacteria</taxon>
        <taxon>Pseudomonadati</taxon>
        <taxon>Bacteroidota</taxon>
        <taxon>Cytophagia</taxon>
        <taxon>Cytophagales</taxon>
        <taxon>Cyclobacteriaceae</taxon>
        <taxon>Litoribacter</taxon>
    </lineage>
</organism>
<dbReference type="Proteomes" id="UP001319104">
    <property type="component" value="Unassembled WGS sequence"/>
</dbReference>
<keyword evidence="2" id="KW-1185">Reference proteome</keyword>